<dbReference type="SMART" id="SM00248">
    <property type="entry name" value="ANK"/>
    <property type="match status" value="11"/>
</dbReference>
<proteinExistence type="predicted"/>
<name>K3WFU0_GLOUD</name>
<feature type="repeat" description="ANK" evidence="3">
    <location>
        <begin position="48"/>
        <end position="80"/>
    </location>
</feature>
<evidence type="ECO:0000256" key="2">
    <source>
        <dbReference type="ARBA" id="ARBA00023043"/>
    </source>
</evidence>
<dbReference type="Pfam" id="PF12796">
    <property type="entry name" value="Ank_2"/>
    <property type="match status" value="3"/>
</dbReference>
<reference evidence="4" key="3">
    <citation type="submission" date="2015-02" db="UniProtKB">
        <authorList>
            <consortium name="EnsemblProtists"/>
        </authorList>
    </citation>
    <scope>IDENTIFICATION</scope>
    <source>
        <strain evidence="4">DAOM BR144</strain>
    </source>
</reference>
<dbReference type="InterPro" id="IPR002110">
    <property type="entry name" value="Ankyrin_rpt"/>
</dbReference>
<sequence length="505" mass="54776">MKSALAGPTRRASRSDTILLRIACQHGDLVKLRELLKRGVPVDTLLDDGATPLLVATQRGRDDIVAELLGWRADTFFRRETDLVTPLIAAFNNANANVVALILDHRAKLQPNVQVEVGLYFVEKEETTTVIAEVIDRCARDKDDNRRATPLCIALAKDHLQVLNVLLDRQNAVQWAPLASEVALFIAAQAGHTECVVKLLQCGTRTTLRSEAGVTPLLAALIHGNADIVAVLLDRQGSRGDGGDDSWVLEIELFFQTFGMPAQIVAKICERGEHLGKEVCPELEVPLGEAHLDALEVLLDQEVSVQWSESSRDVGLFFASQFGNEGLVHKLIDQGATLRTKDTGDAVNPFVVACAKGHEDVVAAFLSRGLVTTQAALEWPLCVAAGNGHVEIVRMLLDRGADSSAKSDNDMTPLKASSMNDHIDVVTLLLDRGAVVDWQGESWESILYIAAQAGHTRVVAEFLDRGGPVDFQGDSDATLLHTAALSGRCEISEAHSSISQTFREE</sequence>
<dbReference type="Gene3D" id="1.25.40.20">
    <property type="entry name" value="Ankyrin repeat-containing domain"/>
    <property type="match status" value="3"/>
</dbReference>
<dbReference type="Proteomes" id="UP000019132">
    <property type="component" value="Unassembled WGS sequence"/>
</dbReference>
<dbReference type="PRINTS" id="PR01415">
    <property type="entry name" value="ANKYRIN"/>
</dbReference>
<evidence type="ECO:0000313" key="5">
    <source>
        <dbReference type="Proteomes" id="UP000019132"/>
    </source>
</evidence>
<dbReference type="PROSITE" id="PS50297">
    <property type="entry name" value="ANK_REP_REGION"/>
    <property type="match status" value="2"/>
</dbReference>
<feature type="repeat" description="ANK" evidence="3">
    <location>
        <begin position="409"/>
        <end position="441"/>
    </location>
</feature>
<evidence type="ECO:0000313" key="4">
    <source>
        <dbReference type="EnsemblProtists" id="PYU1_T003831"/>
    </source>
</evidence>
<dbReference type="PROSITE" id="PS50088">
    <property type="entry name" value="ANK_REPEAT"/>
    <property type="match status" value="3"/>
</dbReference>
<keyword evidence="1" id="KW-0677">Repeat</keyword>
<reference evidence="5" key="2">
    <citation type="submission" date="2010-04" db="EMBL/GenBank/DDBJ databases">
        <authorList>
            <person name="Buell R."/>
            <person name="Hamilton J."/>
            <person name="Hostetler J."/>
        </authorList>
    </citation>
    <scope>NUCLEOTIDE SEQUENCE [LARGE SCALE GENOMIC DNA]</scope>
    <source>
        <strain evidence="5">DAOM:BR144</strain>
    </source>
</reference>
<evidence type="ECO:0000256" key="3">
    <source>
        <dbReference type="PROSITE-ProRule" id="PRU00023"/>
    </source>
</evidence>
<reference evidence="5" key="1">
    <citation type="journal article" date="2010" name="Genome Biol.">
        <title>Genome sequence of the necrotrophic plant pathogen Pythium ultimum reveals original pathogenicity mechanisms and effector repertoire.</title>
        <authorList>
            <person name="Levesque C.A."/>
            <person name="Brouwer H."/>
            <person name="Cano L."/>
            <person name="Hamilton J.P."/>
            <person name="Holt C."/>
            <person name="Huitema E."/>
            <person name="Raffaele S."/>
            <person name="Robideau G.P."/>
            <person name="Thines M."/>
            <person name="Win J."/>
            <person name="Zerillo M.M."/>
            <person name="Beakes G.W."/>
            <person name="Boore J.L."/>
            <person name="Busam D."/>
            <person name="Dumas B."/>
            <person name="Ferriera S."/>
            <person name="Fuerstenberg S.I."/>
            <person name="Gachon C.M."/>
            <person name="Gaulin E."/>
            <person name="Govers F."/>
            <person name="Grenville-Briggs L."/>
            <person name="Horner N."/>
            <person name="Hostetler J."/>
            <person name="Jiang R.H."/>
            <person name="Johnson J."/>
            <person name="Krajaejun T."/>
            <person name="Lin H."/>
            <person name="Meijer H.J."/>
            <person name="Moore B."/>
            <person name="Morris P."/>
            <person name="Phuntmart V."/>
            <person name="Puiu D."/>
            <person name="Shetty J."/>
            <person name="Stajich J.E."/>
            <person name="Tripathy S."/>
            <person name="Wawra S."/>
            <person name="van West P."/>
            <person name="Whitty B.R."/>
            <person name="Coutinho P.M."/>
            <person name="Henrissat B."/>
            <person name="Martin F."/>
            <person name="Thomas P.D."/>
            <person name="Tyler B.M."/>
            <person name="De Vries R.P."/>
            <person name="Kamoun S."/>
            <person name="Yandell M."/>
            <person name="Tisserat N."/>
            <person name="Buell C.R."/>
        </authorList>
    </citation>
    <scope>NUCLEOTIDE SEQUENCE</scope>
    <source>
        <strain evidence="5">DAOM:BR144</strain>
    </source>
</reference>
<dbReference type="PANTHER" id="PTHR24198:SF165">
    <property type="entry name" value="ANKYRIN REPEAT-CONTAINING PROTEIN-RELATED"/>
    <property type="match status" value="1"/>
</dbReference>
<accession>K3WFU0</accession>
<dbReference type="InterPro" id="IPR036770">
    <property type="entry name" value="Ankyrin_rpt-contain_sf"/>
</dbReference>
<dbReference type="AlphaFoldDB" id="K3WFU0"/>
<dbReference type="SUPFAM" id="SSF48403">
    <property type="entry name" value="Ankyrin repeat"/>
    <property type="match status" value="2"/>
</dbReference>
<dbReference type="InParanoid" id="K3WFU0"/>
<protein>
    <submittedName>
        <fullName evidence="4">Uncharacterized protein</fullName>
    </submittedName>
</protein>
<dbReference type="EMBL" id="GL376638">
    <property type="status" value="NOT_ANNOTATED_CDS"/>
    <property type="molecule type" value="Genomic_DNA"/>
</dbReference>
<feature type="repeat" description="ANK" evidence="3">
    <location>
        <begin position="380"/>
        <end position="408"/>
    </location>
</feature>
<dbReference type="STRING" id="431595.K3WFU0"/>
<dbReference type="EnsemblProtists" id="PYU1_T003831">
    <property type="protein sequence ID" value="PYU1_T003831"/>
    <property type="gene ID" value="PYU1_G003821"/>
</dbReference>
<organism evidence="4 5">
    <name type="scientific">Globisporangium ultimum (strain ATCC 200006 / CBS 805.95 / DAOM BR144)</name>
    <name type="common">Pythium ultimum</name>
    <dbReference type="NCBI Taxonomy" id="431595"/>
    <lineage>
        <taxon>Eukaryota</taxon>
        <taxon>Sar</taxon>
        <taxon>Stramenopiles</taxon>
        <taxon>Oomycota</taxon>
        <taxon>Peronosporomycetes</taxon>
        <taxon>Pythiales</taxon>
        <taxon>Pythiaceae</taxon>
        <taxon>Globisporangium</taxon>
    </lineage>
</organism>
<dbReference type="HOGENOM" id="CLU_541842_0_0_1"/>
<dbReference type="PANTHER" id="PTHR24198">
    <property type="entry name" value="ANKYRIN REPEAT AND PROTEIN KINASE DOMAIN-CONTAINING PROTEIN"/>
    <property type="match status" value="1"/>
</dbReference>
<keyword evidence="5" id="KW-1185">Reference proteome</keyword>
<dbReference type="OMA" id="MDQHGWT"/>
<dbReference type="VEuPathDB" id="FungiDB:PYU1_G003821"/>
<keyword evidence="2 3" id="KW-0040">ANK repeat</keyword>
<evidence type="ECO:0000256" key="1">
    <source>
        <dbReference type="ARBA" id="ARBA00022737"/>
    </source>
</evidence>
<dbReference type="eggNOG" id="KOG4177">
    <property type="taxonomic scope" value="Eukaryota"/>
</dbReference>